<feature type="region of interest" description="Disordered" evidence="1">
    <location>
        <begin position="183"/>
        <end position="216"/>
    </location>
</feature>
<gene>
    <name evidence="4" type="primary">LOC111087168</name>
</gene>
<feature type="compositionally biased region" description="Basic and acidic residues" evidence="1">
    <location>
        <begin position="271"/>
        <end position="285"/>
    </location>
</feature>
<keyword evidence="2" id="KW-1133">Transmembrane helix</keyword>
<proteinExistence type="predicted"/>
<protein>
    <submittedName>
        <fullName evidence="4">Uncharacterized protein LOC111087168</fullName>
    </submittedName>
</protein>
<evidence type="ECO:0000256" key="1">
    <source>
        <dbReference type="SAM" id="MobiDB-lite"/>
    </source>
</evidence>
<keyword evidence="2" id="KW-0472">Membrane</keyword>
<evidence type="ECO:0000256" key="2">
    <source>
        <dbReference type="SAM" id="Phobius"/>
    </source>
</evidence>
<evidence type="ECO:0000313" key="4">
    <source>
        <dbReference type="RefSeq" id="XP_022248577.1"/>
    </source>
</evidence>
<feature type="compositionally biased region" description="Polar residues" evidence="1">
    <location>
        <begin position="183"/>
        <end position="203"/>
    </location>
</feature>
<name>A0ABM1SY71_LIMPO</name>
<keyword evidence="2" id="KW-0812">Transmembrane</keyword>
<dbReference type="Proteomes" id="UP000694941">
    <property type="component" value="Unplaced"/>
</dbReference>
<feature type="compositionally biased region" description="Polar residues" evidence="1">
    <location>
        <begin position="257"/>
        <end position="270"/>
    </location>
</feature>
<sequence length="305" mass="36064">MVMIIRILYFSIIALLFMDVGVSYPLYDDYVFPEIPKESSSRDVYSLLKDYEDTLPAVNHPEKYPLYDISLRDPYSLLLHPAFHDWIQHLSASQWAALLRELNMEDYFDDYEYPDEYSYTWDPALYPINNYIPQNTDYEYKDNIEKPKLFTDLLRNYVYSSKNIRRPIEDEVDVIHKKNSKNSISQKAVISSTEDNSQTSTESYRPDTELTTEVPDDATMMSHVIAITNQLQTFPVEGQKEYPMLRPASESRKTRNDWSSSLEEQLSQYKMHNDIQNQEKERNEENMNSDDFLTRQLDSLRSRDD</sequence>
<feature type="region of interest" description="Disordered" evidence="1">
    <location>
        <begin position="244"/>
        <end position="305"/>
    </location>
</feature>
<dbReference type="GeneID" id="111087168"/>
<dbReference type="RefSeq" id="XP_022248577.1">
    <property type="nucleotide sequence ID" value="XM_022392869.1"/>
</dbReference>
<keyword evidence="3" id="KW-1185">Reference proteome</keyword>
<accession>A0ABM1SY71</accession>
<feature type="transmembrane region" description="Helical" evidence="2">
    <location>
        <begin position="7"/>
        <end position="27"/>
    </location>
</feature>
<reference evidence="4" key="1">
    <citation type="submission" date="2025-08" db="UniProtKB">
        <authorList>
            <consortium name="RefSeq"/>
        </authorList>
    </citation>
    <scope>IDENTIFICATION</scope>
    <source>
        <tissue evidence="4">Muscle</tissue>
    </source>
</reference>
<evidence type="ECO:0000313" key="3">
    <source>
        <dbReference type="Proteomes" id="UP000694941"/>
    </source>
</evidence>
<organism evidence="3 4">
    <name type="scientific">Limulus polyphemus</name>
    <name type="common">Atlantic horseshoe crab</name>
    <dbReference type="NCBI Taxonomy" id="6850"/>
    <lineage>
        <taxon>Eukaryota</taxon>
        <taxon>Metazoa</taxon>
        <taxon>Ecdysozoa</taxon>
        <taxon>Arthropoda</taxon>
        <taxon>Chelicerata</taxon>
        <taxon>Merostomata</taxon>
        <taxon>Xiphosura</taxon>
        <taxon>Limulidae</taxon>
        <taxon>Limulus</taxon>
    </lineage>
</organism>